<name>A0ACD3BFP2_9AGAR</name>
<reference evidence="1 2" key="1">
    <citation type="journal article" date="2019" name="Nat. Ecol. Evol.">
        <title>Megaphylogeny resolves global patterns of mushroom evolution.</title>
        <authorList>
            <person name="Varga T."/>
            <person name="Krizsan K."/>
            <person name="Foldi C."/>
            <person name="Dima B."/>
            <person name="Sanchez-Garcia M."/>
            <person name="Sanchez-Ramirez S."/>
            <person name="Szollosi G.J."/>
            <person name="Szarkandi J.G."/>
            <person name="Papp V."/>
            <person name="Albert L."/>
            <person name="Andreopoulos W."/>
            <person name="Angelini C."/>
            <person name="Antonin V."/>
            <person name="Barry K.W."/>
            <person name="Bougher N.L."/>
            <person name="Buchanan P."/>
            <person name="Buyck B."/>
            <person name="Bense V."/>
            <person name="Catcheside P."/>
            <person name="Chovatia M."/>
            <person name="Cooper J."/>
            <person name="Damon W."/>
            <person name="Desjardin D."/>
            <person name="Finy P."/>
            <person name="Geml J."/>
            <person name="Haridas S."/>
            <person name="Hughes K."/>
            <person name="Justo A."/>
            <person name="Karasinski D."/>
            <person name="Kautmanova I."/>
            <person name="Kiss B."/>
            <person name="Kocsube S."/>
            <person name="Kotiranta H."/>
            <person name="LaButti K.M."/>
            <person name="Lechner B.E."/>
            <person name="Liimatainen K."/>
            <person name="Lipzen A."/>
            <person name="Lukacs Z."/>
            <person name="Mihaltcheva S."/>
            <person name="Morgado L.N."/>
            <person name="Niskanen T."/>
            <person name="Noordeloos M.E."/>
            <person name="Ohm R.A."/>
            <person name="Ortiz-Santana B."/>
            <person name="Ovrebo C."/>
            <person name="Racz N."/>
            <person name="Riley R."/>
            <person name="Savchenko A."/>
            <person name="Shiryaev A."/>
            <person name="Soop K."/>
            <person name="Spirin V."/>
            <person name="Szebenyi C."/>
            <person name="Tomsovsky M."/>
            <person name="Tulloss R.E."/>
            <person name="Uehling J."/>
            <person name="Grigoriev I.V."/>
            <person name="Vagvolgyi C."/>
            <person name="Papp T."/>
            <person name="Martin F.M."/>
            <person name="Miettinen O."/>
            <person name="Hibbett D.S."/>
            <person name="Nagy L.G."/>
        </authorList>
    </citation>
    <scope>NUCLEOTIDE SEQUENCE [LARGE SCALE GENOMIC DNA]</scope>
    <source>
        <strain evidence="1 2">NL-1719</strain>
    </source>
</reference>
<proteinExistence type="predicted"/>
<accession>A0ACD3BFP2</accession>
<organism evidence="1 2">
    <name type="scientific">Pluteus cervinus</name>
    <dbReference type="NCBI Taxonomy" id="181527"/>
    <lineage>
        <taxon>Eukaryota</taxon>
        <taxon>Fungi</taxon>
        <taxon>Dikarya</taxon>
        <taxon>Basidiomycota</taxon>
        <taxon>Agaricomycotina</taxon>
        <taxon>Agaricomycetes</taxon>
        <taxon>Agaricomycetidae</taxon>
        <taxon>Agaricales</taxon>
        <taxon>Pluteineae</taxon>
        <taxon>Pluteaceae</taxon>
        <taxon>Pluteus</taxon>
    </lineage>
</organism>
<evidence type="ECO:0000313" key="1">
    <source>
        <dbReference type="EMBL" id="TFK76721.1"/>
    </source>
</evidence>
<gene>
    <name evidence="1" type="ORF">BDN72DRAFT_884418</name>
</gene>
<dbReference type="EMBL" id="ML208259">
    <property type="protein sequence ID" value="TFK76721.1"/>
    <property type="molecule type" value="Genomic_DNA"/>
</dbReference>
<sequence length="1193" mass="127563">MSTTTMHFGPEWMRAKPQPQSRAQHPPSPPPTAPSASGASTYSATVSSAPPTQPEKHDETHPFRYTKEDLLRIYREGGGKGGLGLEVERWEGVVREIGSEPIGLREITETEKKLFAGSLNSDIRRRQSTDYLSPLSTTLGGPDRSRLNHGNTAASGSPLRERFNLRRRDSTDSPALPIPRKQSLSSLQPPSMSPRDTGLPSPRTRVGISPGFDGVLNSGESWVSRRRASEASLKAGVGTAREGGDYQHEGKATEIREEEEEDAAGLQQQRLRGGGGSSGPQPQTLDKQRPTDPGVTQHGQSDPSVDGLNSGMAQMSVGMNSPGSLNASPGPNSFAANYPDPATIKWSYKDPSGQVQGPFPAELMQKWHDDGYFTPDLPMKRIDIDAHWSPLEELTRRTTGEKIFLSPILAHAPPGLTRPVESPQQGFSPAIEQQSPFNAPYQPAPIRSLRSSTLDSYLGNGSNPSDSPSSSFGAGRFSNGSPDPNAFGGRTSNPQYGDPYGARNPAYGGDVQHAFPGRRNTFSDSPLDPSTNVRGSPFAGVIPGRGPGVDGFGYNNYGSWNQSGNAGANYDPHTPSRATSDPFTIRQEANHQLGPLDEKLPTNYGNYNNLTNNIPPNAHQHQFTPSGQFIPQHHTPSGPSLGNAYNPQYNLHNIQQHAAPSPISPWSVPEARRPGPLDTQHPTAAPNPVPQPAPVPHQSPWGRSTQQPPQPAQQQAPRSEDVSPWFAASQGIVDDAWKEPPSSLTVDNVGQHNQQQAQLAALQQQAPQHVEPIVTESVPPPAPAPSAPSEIQSPLRETILAPPTKSRAKTTAQPAQQPPPKVSPPTAAPAPIAQEVLSPSPPPPKAAWSTEDRSGKPSGVTMSLRDIQEAEAKKVEARKVTEREREKERSARLASENSKEDIQTFTTSWGLPSSQVGSRAPQPKETPSTTTGSAVPAPVWTTAAKAPVVKKSMKEIQEEEERRKKQQVAKESIATAAARRAYAESSNKAPAVAAALQPATNNPWSTVGPSGKVNPTPAQTRPVVASTSSSSAITTAVRVNGSAAPRPVSAASPAVKAPPPKPEEPIAPQPPSHEFVKWLNDSLKGLNSSVNVEEIMSMLLSFPLDDSSTAEIISDLIYANSTTLDGRRYASEFINKRRADAAAARTRNTTGGPASKLPAKPVSIADVVKATPKQQAQAELGFKVVKKKKGGRS</sequence>
<keyword evidence="2" id="KW-1185">Reference proteome</keyword>
<evidence type="ECO:0000313" key="2">
    <source>
        <dbReference type="Proteomes" id="UP000308600"/>
    </source>
</evidence>
<protein>
    <submittedName>
        <fullName evidence="1">Uncharacterized protein</fullName>
    </submittedName>
</protein>
<dbReference type="Proteomes" id="UP000308600">
    <property type="component" value="Unassembled WGS sequence"/>
</dbReference>